<keyword evidence="1" id="KW-0472">Membrane</keyword>
<keyword evidence="3" id="KW-1185">Reference proteome</keyword>
<keyword evidence="1" id="KW-1133">Transmembrane helix</keyword>
<evidence type="ECO:0000256" key="1">
    <source>
        <dbReference type="SAM" id="Phobius"/>
    </source>
</evidence>
<organism evidence="2 3">
    <name type="scientific">Achromobacter mucicolens</name>
    <dbReference type="NCBI Taxonomy" id="1389922"/>
    <lineage>
        <taxon>Bacteria</taxon>
        <taxon>Pseudomonadati</taxon>
        <taxon>Pseudomonadota</taxon>
        <taxon>Betaproteobacteria</taxon>
        <taxon>Burkholderiales</taxon>
        <taxon>Alcaligenaceae</taxon>
        <taxon>Achromobacter</taxon>
    </lineage>
</organism>
<reference evidence="2 3" key="1">
    <citation type="submission" date="2020-04" db="EMBL/GenBank/DDBJ databases">
        <authorList>
            <person name="De Canck E."/>
        </authorList>
    </citation>
    <scope>NUCLEOTIDE SEQUENCE [LARGE SCALE GENOMIC DNA]</scope>
    <source>
        <strain evidence="2 3">LMG 3415</strain>
    </source>
</reference>
<gene>
    <name evidence="2" type="ORF">LMG3415_05107</name>
</gene>
<evidence type="ECO:0000313" key="2">
    <source>
        <dbReference type="EMBL" id="CAB3913600.1"/>
    </source>
</evidence>
<keyword evidence="1" id="KW-0812">Transmembrane</keyword>
<accession>A0ABM8LKP5</accession>
<sequence length="97" mass="10360">MKPPSLDSSAVDEEASMLLQRHGSLTARVLLWLAIAVLLNSCFSLYGSIRLFFAEARLEAIAPGGAAYRPAVYVNGVRPEVPVAITEEMAALRSGGK</sequence>
<dbReference type="EMBL" id="CADIKR010000008">
    <property type="protein sequence ID" value="CAB3913600.1"/>
    <property type="molecule type" value="Genomic_DNA"/>
</dbReference>
<evidence type="ECO:0000313" key="3">
    <source>
        <dbReference type="Proteomes" id="UP000507140"/>
    </source>
</evidence>
<proteinExistence type="predicted"/>
<comment type="caution">
    <text evidence="2">The sequence shown here is derived from an EMBL/GenBank/DDBJ whole genome shotgun (WGS) entry which is preliminary data.</text>
</comment>
<protein>
    <submittedName>
        <fullName evidence="2">Uncharacterized protein</fullName>
    </submittedName>
</protein>
<dbReference type="Proteomes" id="UP000507140">
    <property type="component" value="Unassembled WGS sequence"/>
</dbReference>
<name>A0ABM8LKP5_9BURK</name>
<feature type="transmembrane region" description="Helical" evidence="1">
    <location>
        <begin position="29"/>
        <end position="49"/>
    </location>
</feature>